<gene>
    <name evidence="1" type="ORF">AN2V17_16710</name>
</gene>
<proteinExistence type="predicted"/>
<name>A0ACB5UIR9_9FIRM</name>
<evidence type="ECO:0000313" key="1">
    <source>
        <dbReference type="EMBL" id="GMQ62439.1"/>
    </source>
</evidence>
<sequence>MEKQQITIQVSKELLKEYEKYYPDVYKGLELGIRAWISIRRDTINEMNGFFTKDEVKFLIEFVKDIDHIEYYYDLSIDLIITEEKLSCRDIESIAKRHNINYHDFCDKVRNIGMGKSTAILDWANAYWTNGTFRKITMDDYIKILTEKSKGRKVLDKINKVYFENKSLEESEINRRLKEAVSESDINVLLDELHIDD</sequence>
<dbReference type="Proteomes" id="UP001374599">
    <property type="component" value="Unassembled WGS sequence"/>
</dbReference>
<accession>A0ACB5UIR9</accession>
<reference evidence="1" key="1">
    <citation type="submission" date="2023-09" db="EMBL/GenBank/DDBJ databases">
        <title>Vallitalea sediminicola and Vallitalea maricola sp. nov., anaerobic bacteria isolated from marine sediment.</title>
        <authorList>
            <person name="Hirano S."/>
            <person name="Maeda A."/>
            <person name="Terahara T."/>
            <person name="Mori K."/>
            <person name="Hamada M."/>
            <person name="Matsumoto R."/>
            <person name="Kobayashi T."/>
        </authorList>
    </citation>
    <scope>NUCLEOTIDE SEQUENCE</scope>
    <source>
        <strain evidence="1">AN17-2</strain>
    </source>
</reference>
<evidence type="ECO:0000313" key="2">
    <source>
        <dbReference type="Proteomes" id="UP001374599"/>
    </source>
</evidence>
<comment type="caution">
    <text evidence="1">The sequence shown here is derived from an EMBL/GenBank/DDBJ whole genome shotgun (WGS) entry which is preliminary data.</text>
</comment>
<keyword evidence="2" id="KW-1185">Reference proteome</keyword>
<protein>
    <submittedName>
        <fullName evidence="1">Uncharacterized protein</fullName>
    </submittedName>
</protein>
<organism evidence="1 2">
    <name type="scientific">Vallitalea maricola</name>
    <dbReference type="NCBI Taxonomy" id="3074433"/>
    <lineage>
        <taxon>Bacteria</taxon>
        <taxon>Bacillati</taxon>
        <taxon>Bacillota</taxon>
        <taxon>Clostridia</taxon>
        <taxon>Lachnospirales</taxon>
        <taxon>Vallitaleaceae</taxon>
        <taxon>Vallitalea</taxon>
    </lineage>
</organism>
<dbReference type="EMBL" id="BTPU01000025">
    <property type="protein sequence ID" value="GMQ62439.1"/>
    <property type="molecule type" value="Genomic_DNA"/>
</dbReference>